<dbReference type="InterPro" id="IPR013187">
    <property type="entry name" value="F-box-assoc_dom_typ3"/>
</dbReference>
<dbReference type="SUPFAM" id="SSF50965">
    <property type="entry name" value="Galactose oxidase, central domain"/>
    <property type="match status" value="1"/>
</dbReference>
<dbReference type="PROSITE" id="PS50181">
    <property type="entry name" value="FBOX"/>
    <property type="match status" value="1"/>
</dbReference>
<dbReference type="AlphaFoldDB" id="A0A2Z6M1G8"/>
<reference evidence="3" key="1">
    <citation type="journal article" date="2017" name="Front. Plant Sci.">
        <title>Climate Clever Clovers: New Paradigm to Reduce the Environmental Footprint of Ruminants by Breeding Low Methanogenic Forages Utilizing Haplotype Variation.</title>
        <authorList>
            <person name="Kaur P."/>
            <person name="Appels R."/>
            <person name="Bayer P.E."/>
            <person name="Keeble-Gagnere G."/>
            <person name="Wang J."/>
            <person name="Hirakawa H."/>
            <person name="Shirasawa K."/>
            <person name="Vercoe P."/>
            <person name="Stefanova K."/>
            <person name="Durmic Z."/>
            <person name="Nichols P."/>
            <person name="Revell C."/>
            <person name="Isobe S.N."/>
            <person name="Edwards D."/>
            <person name="Erskine W."/>
        </authorList>
    </citation>
    <scope>NUCLEOTIDE SEQUENCE [LARGE SCALE GENOMIC DNA]</scope>
    <source>
        <strain evidence="3">cv. Daliak</strain>
    </source>
</reference>
<dbReference type="InterPro" id="IPR011043">
    <property type="entry name" value="Gal_Oxase/kelch_b-propeller"/>
</dbReference>
<dbReference type="InterPro" id="IPR050796">
    <property type="entry name" value="SCF_F-box_component"/>
</dbReference>
<dbReference type="SMART" id="SM00256">
    <property type="entry name" value="FBOX"/>
    <property type="match status" value="1"/>
</dbReference>
<dbReference type="Pfam" id="PF08268">
    <property type="entry name" value="FBA_3"/>
    <property type="match status" value="1"/>
</dbReference>
<evidence type="ECO:0000313" key="3">
    <source>
        <dbReference type="Proteomes" id="UP000242715"/>
    </source>
</evidence>
<name>A0A2Z6M1G8_TRISU</name>
<dbReference type="SUPFAM" id="SSF81383">
    <property type="entry name" value="F-box domain"/>
    <property type="match status" value="1"/>
</dbReference>
<dbReference type="NCBIfam" id="TIGR01640">
    <property type="entry name" value="F_box_assoc_1"/>
    <property type="match status" value="1"/>
</dbReference>
<sequence>MNIHMNLRSGQCHQKLVASSVFLPDELIAEVFSFLPVKSLIRLKCVSRSCNSLISEPTFIKLHLNQSSQKTDIILGSFYIDRYAGVSFTVLRMLENPSNIIPNFLKVPCHQQNHRERYVVGSCNGLLCLFGYSFGKECKAWFRIWNPATGTISEKLGYMEPCLGSPFNFAFGYDDSKNTFKVVNFLRGTTNVRVFSFGDNVWRNIQDSPLPHHKYITKAVHLTSSVNWLAIQNYFKSHYSCKDIAIEQFMIISLDLGTETHNKLLPPKGFNEVPFVEPNLSVLKDCLCFSHDYKHSHFVIWQMKEFGVEESWTQFLKISYHNLRIDYRSNDQSDFHLLPLCLLEKNHTLLLVNNDESLTILYNWIDNRAQKFNEPTWYDATLHYVESLVSYC</sequence>
<dbReference type="Proteomes" id="UP000242715">
    <property type="component" value="Unassembled WGS sequence"/>
</dbReference>
<dbReference type="InterPro" id="IPR017451">
    <property type="entry name" value="F-box-assoc_interact_dom"/>
</dbReference>
<organism evidence="2 3">
    <name type="scientific">Trifolium subterraneum</name>
    <name type="common">Subterranean clover</name>
    <dbReference type="NCBI Taxonomy" id="3900"/>
    <lineage>
        <taxon>Eukaryota</taxon>
        <taxon>Viridiplantae</taxon>
        <taxon>Streptophyta</taxon>
        <taxon>Embryophyta</taxon>
        <taxon>Tracheophyta</taxon>
        <taxon>Spermatophyta</taxon>
        <taxon>Magnoliopsida</taxon>
        <taxon>eudicotyledons</taxon>
        <taxon>Gunneridae</taxon>
        <taxon>Pentapetalae</taxon>
        <taxon>rosids</taxon>
        <taxon>fabids</taxon>
        <taxon>Fabales</taxon>
        <taxon>Fabaceae</taxon>
        <taxon>Papilionoideae</taxon>
        <taxon>50 kb inversion clade</taxon>
        <taxon>NPAAA clade</taxon>
        <taxon>Hologalegina</taxon>
        <taxon>IRL clade</taxon>
        <taxon>Trifolieae</taxon>
        <taxon>Trifolium</taxon>
    </lineage>
</organism>
<dbReference type="OrthoDB" id="591557at2759"/>
<dbReference type="EMBL" id="DF973327">
    <property type="protein sequence ID" value="GAU25971.1"/>
    <property type="molecule type" value="Genomic_DNA"/>
</dbReference>
<dbReference type="CDD" id="cd22157">
    <property type="entry name" value="F-box_AtFBW1-like"/>
    <property type="match status" value="1"/>
</dbReference>
<protein>
    <recommendedName>
        <fullName evidence="1">F-box domain-containing protein</fullName>
    </recommendedName>
</protein>
<dbReference type="InterPro" id="IPR001810">
    <property type="entry name" value="F-box_dom"/>
</dbReference>
<evidence type="ECO:0000313" key="2">
    <source>
        <dbReference type="EMBL" id="GAU25971.1"/>
    </source>
</evidence>
<accession>A0A2Z6M1G8</accession>
<gene>
    <name evidence="2" type="ORF">TSUD_166530</name>
</gene>
<dbReference type="PANTHER" id="PTHR31672">
    <property type="entry name" value="BNACNNG10540D PROTEIN"/>
    <property type="match status" value="1"/>
</dbReference>
<dbReference type="InterPro" id="IPR036047">
    <property type="entry name" value="F-box-like_dom_sf"/>
</dbReference>
<dbReference type="Gene3D" id="1.20.1280.50">
    <property type="match status" value="1"/>
</dbReference>
<dbReference type="PANTHER" id="PTHR31672:SF13">
    <property type="entry name" value="F-BOX PROTEIN CPR30-LIKE"/>
    <property type="match status" value="1"/>
</dbReference>
<keyword evidence="3" id="KW-1185">Reference proteome</keyword>
<evidence type="ECO:0000259" key="1">
    <source>
        <dbReference type="PROSITE" id="PS50181"/>
    </source>
</evidence>
<dbReference type="Pfam" id="PF00646">
    <property type="entry name" value="F-box"/>
    <property type="match status" value="1"/>
</dbReference>
<feature type="domain" description="F-box" evidence="1">
    <location>
        <begin position="17"/>
        <end position="62"/>
    </location>
</feature>
<proteinExistence type="predicted"/>